<dbReference type="EMBL" id="JBHUEL010000003">
    <property type="protein sequence ID" value="MFD1766072.1"/>
    <property type="molecule type" value="Genomic_DNA"/>
</dbReference>
<organism evidence="1 2">
    <name type="scientific">Sphingorhabdus buctiana</name>
    <dbReference type="NCBI Taxonomy" id="1508805"/>
    <lineage>
        <taxon>Bacteria</taxon>
        <taxon>Pseudomonadati</taxon>
        <taxon>Pseudomonadota</taxon>
        <taxon>Alphaproteobacteria</taxon>
        <taxon>Sphingomonadales</taxon>
        <taxon>Sphingomonadaceae</taxon>
        <taxon>Sphingorhabdus</taxon>
    </lineage>
</organism>
<keyword evidence="2" id="KW-1185">Reference proteome</keyword>
<dbReference type="Proteomes" id="UP001597215">
    <property type="component" value="Unassembled WGS sequence"/>
</dbReference>
<proteinExistence type="predicted"/>
<dbReference type="Pfam" id="PF06945">
    <property type="entry name" value="DUF1289"/>
    <property type="match status" value="1"/>
</dbReference>
<evidence type="ECO:0000313" key="1">
    <source>
        <dbReference type="EMBL" id="MFD1766072.1"/>
    </source>
</evidence>
<sequence>MTNARQPDDPVASPCIGVCHIDQATGWCAGCGRSIQEIADWGAMPETEKVKVIAALAERRAR</sequence>
<dbReference type="PANTHER" id="PTHR35175:SF2">
    <property type="entry name" value="DUF1289 DOMAIN-CONTAINING PROTEIN"/>
    <property type="match status" value="1"/>
</dbReference>
<dbReference type="PANTHER" id="PTHR35175">
    <property type="entry name" value="DUF1289 DOMAIN-CONTAINING PROTEIN"/>
    <property type="match status" value="1"/>
</dbReference>
<gene>
    <name evidence="1" type="ORF">ACFSAG_04345</name>
</gene>
<accession>A0ABW4MEV0</accession>
<comment type="caution">
    <text evidence="1">The sequence shown here is derived from an EMBL/GenBank/DDBJ whole genome shotgun (WGS) entry which is preliminary data.</text>
</comment>
<evidence type="ECO:0000313" key="2">
    <source>
        <dbReference type="Proteomes" id="UP001597215"/>
    </source>
</evidence>
<dbReference type="RefSeq" id="WP_381511695.1">
    <property type="nucleotide sequence ID" value="NZ_JBHUEL010000003.1"/>
</dbReference>
<dbReference type="InterPro" id="IPR010710">
    <property type="entry name" value="DUF1289"/>
</dbReference>
<protein>
    <submittedName>
        <fullName evidence="1">DUF1289 domain-containing protein</fullName>
    </submittedName>
</protein>
<name>A0ABW4MEV0_9SPHN</name>
<reference evidence="2" key="1">
    <citation type="journal article" date="2019" name="Int. J. Syst. Evol. Microbiol.">
        <title>The Global Catalogue of Microorganisms (GCM) 10K type strain sequencing project: providing services to taxonomists for standard genome sequencing and annotation.</title>
        <authorList>
            <consortium name="The Broad Institute Genomics Platform"/>
            <consortium name="The Broad Institute Genome Sequencing Center for Infectious Disease"/>
            <person name="Wu L."/>
            <person name="Ma J."/>
        </authorList>
    </citation>
    <scope>NUCLEOTIDE SEQUENCE [LARGE SCALE GENOMIC DNA]</scope>
    <source>
        <strain evidence="2">CGMCC 1.12449</strain>
    </source>
</reference>